<proteinExistence type="predicted"/>
<dbReference type="AlphaFoldDB" id="A0A0B0N596"/>
<evidence type="ECO:0000313" key="2">
    <source>
        <dbReference type="Proteomes" id="UP000032142"/>
    </source>
</evidence>
<reference evidence="2" key="1">
    <citation type="submission" date="2014-09" db="EMBL/GenBank/DDBJ databases">
        <authorList>
            <person name="Mudge J."/>
            <person name="Ramaraj T."/>
            <person name="Lindquist I.E."/>
            <person name="Bharti A.K."/>
            <person name="Sundararajan A."/>
            <person name="Cameron C.T."/>
            <person name="Woodward J.E."/>
            <person name="May G.D."/>
            <person name="Brubaker C."/>
            <person name="Broadhvest J."/>
            <person name="Wilkins T.A."/>
        </authorList>
    </citation>
    <scope>NUCLEOTIDE SEQUENCE</scope>
    <source>
        <strain evidence="2">cv. AKA8401</strain>
    </source>
</reference>
<sequence length="53" mass="6072">MTRIPLCDSVYDHIWDVGIDLRFMCKTMSRASASYLISCKTLSGIESSIFDYM</sequence>
<protein>
    <submittedName>
        <fullName evidence="1">Uncharacterized protein</fullName>
    </submittedName>
</protein>
<organism evidence="1 2">
    <name type="scientific">Gossypium arboreum</name>
    <name type="common">Tree cotton</name>
    <name type="synonym">Gossypium nanking</name>
    <dbReference type="NCBI Taxonomy" id="29729"/>
    <lineage>
        <taxon>Eukaryota</taxon>
        <taxon>Viridiplantae</taxon>
        <taxon>Streptophyta</taxon>
        <taxon>Embryophyta</taxon>
        <taxon>Tracheophyta</taxon>
        <taxon>Spermatophyta</taxon>
        <taxon>Magnoliopsida</taxon>
        <taxon>eudicotyledons</taxon>
        <taxon>Gunneridae</taxon>
        <taxon>Pentapetalae</taxon>
        <taxon>rosids</taxon>
        <taxon>malvids</taxon>
        <taxon>Malvales</taxon>
        <taxon>Malvaceae</taxon>
        <taxon>Malvoideae</taxon>
        <taxon>Gossypium</taxon>
    </lineage>
</organism>
<dbReference type="EMBL" id="JRRC01447932">
    <property type="protein sequence ID" value="KHG06286.1"/>
    <property type="molecule type" value="Genomic_DNA"/>
</dbReference>
<name>A0A0B0N596_GOSAR</name>
<evidence type="ECO:0000313" key="1">
    <source>
        <dbReference type="EMBL" id="KHG06286.1"/>
    </source>
</evidence>
<gene>
    <name evidence="1" type="ORF">F383_32594</name>
</gene>
<comment type="caution">
    <text evidence="1">The sequence shown here is derived from an EMBL/GenBank/DDBJ whole genome shotgun (WGS) entry which is preliminary data.</text>
</comment>
<dbReference type="Proteomes" id="UP000032142">
    <property type="component" value="Unassembled WGS sequence"/>
</dbReference>
<accession>A0A0B0N596</accession>
<keyword evidence="2" id="KW-1185">Reference proteome</keyword>